<keyword evidence="1" id="KW-0472">Membrane</keyword>
<keyword evidence="1" id="KW-0812">Transmembrane</keyword>
<evidence type="ECO:0000256" key="1">
    <source>
        <dbReference type="SAM" id="Phobius"/>
    </source>
</evidence>
<evidence type="ECO:0008006" key="4">
    <source>
        <dbReference type="Google" id="ProtNLM"/>
    </source>
</evidence>
<accession>A0AAV4WMY3</accession>
<dbReference type="EMBL" id="BPLQ01014850">
    <property type="protein sequence ID" value="GIY83678.1"/>
    <property type="molecule type" value="Genomic_DNA"/>
</dbReference>
<feature type="transmembrane region" description="Helical" evidence="1">
    <location>
        <begin position="15"/>
        <end position="35"/>
    </location>
</feature>
<evidence type="ECO:0000313" key="3">
    <source>
        <dbReference type="Proteomes" id="UP001054837"/>
    </source>
</evidence>
<organism evidence="2 3">
    <name type="scientific">Caerostris darwini</name>
    <dbReference type="NCBI Taxonomy" id="1538125"/>
    <lineage>
        <taxon>Eukaryota</taxon>
        <taxon>Metazoa</taxon>
        <taxon>Ecdysozoa</taxon>
        <taxon>Arthropoda</taxon>
        <taxon>Chelicerata</taxon>
        <taxon>Arachnida</taxon>
        <taxon>Araneae</taxon>
        <taxon>Araneomorphae</taxon>
        <taxon>Entelegynae</taxon>
        <taxon>Araneoidea</taxon>
        <taxon>Araneidae</taxon>
        <taxon>Caerostris</taxon>
    </lineage>
</organism>
<name>A0AAV4WMY3_9ARAC</name>
<evidence type="ECO:0000313" key="2">
    <source>
        <dbReference type="EMBL" id="GIY83678.1"/>
    </source>
</evidence>
<dbReference type="AlphaFoldDB" id="A0AAV4WMY3"/>
<protein>
    <recommendedName>
        <fullName evidence="4">NADH dehydrogenase [ubiquinone] 1 alpha subcomplex subunit 1</fullName>
    </recommendedName>
</protein>
<gene>
    <name evidence="2" type="ORF">CDAR_171191</name>
</gene>
<keyword evidence="3" id="KW-1185">Reference proteome</keyword>
<keyword evidence="1" id="KW-1133">Transmembrane helix</keyword>
<sequence length="77" mass="9226">MSQSVGLFRRAFHEVPHLVVGGGFFLTTLVGWYFASKRYNKYNLGNTAWKRRYVVVREENFKPEKQIHRPDVKHPWF</sequence>
<dbReference type="Proteomes" id="UP001054837">
    <property type="component" value="Unassembled WGS sequence"/>
</dbReference>
<reference evidence="2 3" key="1">
    <citation type="submission" date="2021-06" db="EMBL/GenBank/DDBJ databases">
        <title>Caerostris darwini draft genome.</title>
        <authorList>
            <person name="Kono N."/>
            <person name="Arakawa K."/>
        </authorList>
    </citation>
    <scope>NUCLEOTIDE SEQUENCE [LARGE SCALE GENOMIC DNA]</scope>
</reference>
<proteinExistence type="predicted"/>
<comment type="caution">
    <text evidence="2">The sequence shown here is derived from an EMBL/GenBank/DDBJ whole genome shotgun (WGS) entry which is preliminary data.</text>
</comment>